<keyword evidence="2" id="KW-1185">Reference proteome</keyword>
<protein>
    <submittedName>
        <fullName evidence="1">Uncharacterized protein</fullName>
    </submittedName>
</protein>
<organism evidence="1 2">
    <name type="scientific">Dactylosporangium salmoneum</name>
    <dbReference type="NCBI Taxonomy" id="53361"/>
    <lineage>
        <taxon>Bacteria</taxon>
        <taxon>Bacillati</taxon>
        <taxon>Actinomycetota</taxon>
        <taxon>Actinomycetes</taxon>
        <taxon>Micromonosporales</taxon>
        <taxon>Micromonosporaceae</taxon>
        <taxon>Dactylosporangium</taxon>
    </lineage>
</organism>
<accession>A0ABN3HPQ5</accession>
<comment type="caution">
    <text evidence="1">The sequence shown here is derived from an EMBL/GenBank/DDBJ whole genome shotgun (WGS) entry which is preliminary data.</text>
</comment>
<sequence length="405" mass="44152">MNLTEAKGHVTKLAAEVPAFEDYAPRALALLDQPDAMQQSSFGVCGMAAVVRSLLAADDKARFAELLDAVFRSRPFNTIAVVPEGKLLTGRVKQWDRKVSHERLLGLDPPNPLYALDFILSRALGKLLKERSLPAYELQLMTSEDISANYRTRPDAAPVHLFDLPLQFAAELDTQTIGDLLAFHLRIKDWRSAYLCAFSIDPTSAKVEVVELGRKWHIKLADDAKRRLLVTRAADHLDVSYDAYHEAFSESVVYQAAVNSAVIYQKDGDLALDPTGLATIMTSVVGAASCTYTALTGSVDVAVGVINAQFDRERPFVYGFVNGVDGWLDGTEAKPDAFAPAPAAPTRLWGHRTPVGAHILAITGKITKNPTHYLVPAWTWGHAYVAAIPHAHLAGYLAGCTHGQL</sequence>
<evidence type="ECO:0000313" key="1">
    <source>
        <dbReference type="EMBL" id="GAA2385351.1"/>
    </source>
</evidence>
<gene>
    <name evidence="1" type="ORF">GCM10010170_095280</name>
</gene>
<proteinExistence type="predicted"/>
<dbReference type="EMBL" id="BAAARV010000096">
    <property type="protein sequence ID" value="GAA2385351.1"/>
    <property type="molecule type" value="Genomic_DNA"/>
</dbReference>
<dbReference type="Proteomes" id="UP001501444">
    <property type="component" value="Unassembled WGS sequence"/>
</dbReference>
<name>A0ABN3HPQ5_9ACTN</name>
<evidence type="ECO:0000313" key="2">
    <source>
        <dbReference type="Proteomes" id="UP001501444"/>
    </source>
</evidence>
<dbReference type="RefSeq" id="WP_344619327.1">
    <property type="nucleotide sequence ID" value="NZ_BAAARV010000096.1"/>
</dbReference>
<reference evidence="1 2" key="1">
    <citation type="journal article" date="2019" name="Int. J. Syst. Evol. Microbiol.">
        <title>The Global Catalogue of Microorganisms (GCM) 10K type strain sequencing project: providing services to taxonomists for standard genome sequencing and annotation.</title>
        <authorList>
            <consortium name="The Broad Institute Genomics Platform"/>
            <consortium name="The Broad Institute Genome Sequencing Center for Infectious Disease"/>
            <person name="Wu L."/>
            <person name="Ma J."/>
        </authorList>
    </citation>
    <scope>NUCLEOTIDE SEQUENCE [LARGE SCALE GENOMIC DNA]</scope>
    <source>
        <strain evidence="1 2">JCM 3272</strain>
    </source>
</reference>